<sequence length="277" mass="30514">MWESNGVILNENVLAITGSMTLVLMVDQRPIFDSKIPCFLQSLLNAHWGQSSRSWGVVLYCPFQSLPLNMELAISVAVCKLGARINGIPLYKHIAKLAGHNKMKMPGLAFPLVKCASTPQKYQACDLMVVSPRGHAVFKSIFRYSSTNFFFLQHLTMVSVLCSLLSVIQTQMPWICFSTGILVGLSRAPRLAQGQSIKIQLLAAFPVQIDGEPWFRQSCTLAISHHGQAFMLKSAAEEPLGHAATIITDVLENAETNSVINASQKRALLQEMALRLS</sequence>
<dbReference type="GO" id="GO:0006096">
    <property type="term" value="P:glycolytic process"/>
    <property type="evidence" value="ECO:0007669"/>
    <property type="project" value="InterPro"/>
</dbReference>
<dbReference type="PANTHER" id="PTHR11902">
    <property type="entry name" value="ENOLASE"/>
    <property type="match status" value="1"/>
</dbReference>
<dbReference type="PANTHER" id="PTHR11902:SF1">
    <property type="entry name" value="ENOLASE"/>
    <property type="match status" value="1"/>
</dbReference>
<dbReference type="EMBL" id="JAATIP010000131">
    <property type="protein sequence ID" value="KAF4369017.1"/>
    <property type="molecule type" value="Genomic_DNA"/>
</dbReference>
<comment type="caution">
    <text evidence="1">The sequence shown here is derived from an EMBL/GenBank/DDBJ whole genome shotgun (WGS) entry which is preliminary data.</text>
</comment>
<organism evidence="1 2">
    <name type="scientific">Cannabis sativa</name>
    <name type="common">Hemp</name>
    <name type="synonym">Marijuana</name>
    <dbReference type="NCBI Taxonomy" id="3483"/>
    <lineage>
        <taxon>Eukaryota</taxon>
        <taxon>Viridiplantae</taxon>
        <taxon>Streptophyta</taxon>
        <taxon>Embryophyta</taxon>
        <taxon>Tracheophyta</taxon>
        <taxon>Spermatophyta</taxon>
        <taxon>Magnoliopsida</taxon>
        <taxon>eudicotyledons</taxon>
        <taxon>Gunneridae</taxon>
        <taxon>Pentapetalae</taxon>
        <taxon>rosids</taxon>
        <taxon>fabids</taxon>
        <taxon>Rosales</taxon>
        <taxon>Cannabaceae</taxon>
        <taxon>Cannabis</taxon>
    </lineage>
</organism>
<dbReference type="InterPro" id="IPR029017">
    <property type="entry name" value="Enolase-like_N"/>
</dbReference>
<evidence type="ECO:0000313" key="1">
    <source>
        <dbReference type="EMBL" id="KAF4369017.1"/>
    </source>
</evidence>
<gene>
    <name evidence="1" type="ORF">F8388_013346</name>
</gene>
<dbReference type="InterPro" id="IPR000941">
    <property type="entry name" value="Enolase"/>
</dbReference>
<accession>A0A7J6FEI5</accession>
<name>A0A7J6FEI5_CANSA</name>
<reference evidence="1 2" key="1">
    <citation type="journal article" date="2020" name="bioRxiv">
        <title>Sequence and annotation of 42 cannabis genomes reveals extensive copy number variation in cannabinoid synthesis and pathogen resistance genes.</title>
        <authorList>
            <person name="Mckernan K.J."/>
            <person name="Helbert Y."/>
            <person name="Kane L.T."/>
            <person name="Ebling H."/>
            <person name="Zhang L."/>
            <person name="Liu B."/>
            <person name="Eaton Z."/>
            <person name="Mclaughlin S."/>
            <person name="Kingan S."/>
            <person name="Baybayan P."/>
            <person name="Concepcion G."/>
            <person name="Jordan M."/>
            <person name="Riva A."/>
            <person name="Barbazuk W."/>
            <person name="Harkins T."/>
        </authorList>
    </citation>
    <scope>NUCLEOTIDE SEQUENCE [LARGE SCALE GENOMIC DNA]</scope>
    <source>
        <strain evidence="2">cv. Jamaican Lion 4</strain>
        <tissue evidence="1">Leaf</tissue>
    </source>
</reference>
<protein>
    <submittedName>
        <fullName evidence="1">Uncharacterized protein</fullName>
    </submittedName>
</protein>
<dbReference type="SUPFAM" id="SSF54826">
    <property type="entry name" value="Enolase N-terminal domain-like"/>
    <property type="match status" value="1"/>
</dbReference>
<dbReference type="GO" id="GO:0000015">
    <property type="term" value="C:phosphopyruvate hydratase complex"/>
    <property type="evidence" value="ECO:0007669"/>
    <property type="project" value="InterPro"/>
</dbReference>
<dbReference type="AlphaFoldDB" id="A0A7J6FEI5"/>
<proteinExistence type="predicted"/>
<dbReference type="Proteomes" id="UP000525078">
    <property type="component" value="Unassembled WGS sequence"/>
</dbReference>
<dbReference type="GO" id="GO:0000287">
    <property type="term" value="F:magnesium ion binding"/>
    <property type="evidence" value="ECO:0007669"/>
    <property type="project" value="InterPro"/>
</dbReference>
<dbReference type="GO" id="GO:0004634">
    <property type="term" value="F:phosphopyruvate hydratase activity"/>
    <property type="evidence" value="ECO:0007669"/>
    <property type="project" value="InterPro"/>
</dbReference>
<evidence type="ECO:0000313" key="2">
    <source>
        <dbReference type="Proteomes" id="UP000525078"/>
    </source>
</evidence>